<gene>
    <name evidence="1" type="ORF">ANE_LOCUS1343</name>
</gene>
<dbReference type="EMBL" id="CABITT030000001">
    <property type="protein sequence ID" value="VVA90898.1"/>
    <property type="molecule type" value="Genomic_DNA"/>
</dbReference>
<sequence length="141" mass="16372">MVLDKLTFANNAYRDKKVVVSFSSGEREINIHNLNHRMLHEAHSMGGERRLLKMLNPNNDTDSGFSLKQVEQQVWKLYYSIKWPQYNNITSTSDGETNKRTLKEFVWERDQVFVNAPSKASLWNALPSTKDLRMQIQDGPS</sequence>
<organism evidence="1 2">
    <name type="scientific">Arabis nemorensis</name>
    <dbReference type="NCBI Taxonomy" id="586526"/>
    <lineage>
        <taxon>Eukaryota</taxon>
        <taxon>Viridiplantae</taxon>
        <taxon>Streptophyta</taxon>
        <taxon>Embryophyta</taxon>
        <taxon>Tracheophyta</taxon>
        <taxon>Spermatophyta</taxon>
        <taxon>Magnoliopsida</taxon>
        <taxon>eudicotyledons</taxon>
        <taxon>Gunneridae</taxon>
        <taxon>Pentapetalae</taxon>
        <taxon>rosids</taxon>
        <taxon>malvids</taxon>
        <taxon>Brassicales</taxon>
        <taxon>Brassicaceae</taxon>
        <taxon>Arabideae</taxon>
        <taxon>Arabis</taxon>
    </lineage>
</organism>
<proteinExistence type="predicted"/>
<protein>
    <submittedName>
        <fullName evidence="1">Uncharacterized protein</fullName>
    </submittedName>
</protein>
<name>A0A565AQJ5_9BRAS</name>
<evidence type="ECO:0000313" key="2">
    <source>
        <dbReference type="Proteomes" id="UP000489600"/>
    </source>
</evidence>
<evidence type="ECO:0000313" key="1">
    <source>
        <dbReference type="EMBL" id="VVA90898.1"/>
    </source>
</evidence>
<reference evidence="1" key="1">
    <citation type="submission" date="2019-07" db="EMBL/GenBank/DDBJ databases">
        <authorList>
            <person name="Dittberner H."/>
        </authorList>
    </citation>
    <scope>NUCLEOTIDE SEQUENCE [LARGE SCALE GENOMIC DNA]</scope>
</reference>
<comment type="caution">
    <text evidence="1">The sequence shown here is derived from an EMBL/GenBank/DDBJ whole genome shotgun (WGS) entry which is preliminary data.</text>
</comment>
<dbReference type="AlphaFoldDB" id="A0A565AQJ5"/>
<dbReference type="OrthoDB" id="1096364at2759"/>
<accession>A0A565AQJ5</accession>
<dbReference type="Proteomes" id="UP000489600">
    <property type="component" value="Unassembled WGS sequence"/>
</dbReference>
<keyword evidence="2" id="KW-1185">Reference proteome</keyword>